<dbReference type="GO" id="GO:0000978">
    <property type="term" value="F:RNA polymerase II cis-regulatory region sequence-specific DNA binding"/>
    <property type="evidence" value="ECO:0007669"/>
    <property type="project" value="TreeGrafter"/>
</dbReference>
<dbReference type="PROSITE" id="PS00028">
    <property type="entry name" value="ZINC_FINGER_C2H2_1"/>
    <property type="match status" value="3"/>
</dbReference>
<feature type="domain" description="C2H2-type" evidence="7">
    <location>
        <begin position="419"/>
        <end position="447"/>
    </location>
</feature>
<sequence length="447" mass="50154">MGRRIPASTLRETLKRAFRNNTAAEWLLSKSEAPPLALAAKMLDTAFSATYTLFTPEASSTRDLGLFQSGDVKGCSRIETLIVSHWTLGNLIFATMYDVSPNVFYDVGKDVHCPAVRRMVIDLSYPSGLEFFTFCYLSNGQQILSHVVLPLEGGFLCLNLLMSNFEPRARPALADVKRVALLEDTVGCQFCVLRNVPCSCPPELYFRSHPPADRHVHSWEHWVHEFAKLRNRVSESHITVQTLDGNQTMRNSMMSRVATLRERDPGASFLRALRQRYLSSVLPAGFRVSTSLLHLVPSNRSDVHVQKSSSILLLEGCGSNATPLDSESREDAVCADDHSIRVSKGTSKRKQTCSDGDERLFVCEHCQQTFNRRHDLLRHHKGKHLGERPHVCDICGAMFSQKAHLITHTKLVHLRSSQVLCAECGKHFGTRSNMRKHSRNVHGVIVP</sequence>
<proteinExistence type="predicted"/>
<accession>A0A7S1XIY5</accession>
<evidence type="ECO:0000313" key="8">
    <source>
        <dbReference type="EMBL" id="CAD9240542.1"/>
    </source>
</evidence>
<feature type="domain" description="C2H2-type" evidence="7">
    <location>
        <begin position="390"/>
        <end position="418"/>
    </location>
</feature>
<dbReference type="PANTHER" id="PTHR24388:SF104">
    <property type="entry name" value="AT-RICH BINDING PROTEIN-RELATED"/>
    <property type="match status" value="1"/>
</dbReference>
<dbReference type="EMBL" id="HBGI01003496">
    <property type="protein sequence ID" value="CAD9240542.1"/>
    <property type="molecule type" value="Transcribed_RNA"/>
</dbReference>
<evidence type="ECO:0000256" key="3">
    <source>
        <dbReference type="ARBA" id="ARBA00022771"/>
    </source>
</evidence>
<dbReference type="AlphaFoldDB" id="A0A7S1XIY5"/>
<dbReference type="PROSITE" id="PS50157">
    <property type="entry name" value="ZINC_FINGER_C2H2_2"/>
    <property type="match status" value="3"/>
</dbReference>
<evidence type="ECO:0000256" key="1">
    <source>
        <dbReference type="ARBA" id="ARBA00022723"/>
    </source>
</evidence>
<dbReference type="FunFam" id="3.30.160.60:FF:000446">
    <property type="entry name" value="Zinc finger protein"/>
    <property type="match status" value="1"/>
</dbReference>
<dbReference type="InterPro" id="IPR036236">
    <property type="entry name" value="Znf_C2H2_sf"/>
</dbReference>
<organism evidence="8">
    <name type="scientific">Erythrolobus australicus</name>
    <dbReference type="NCBI Taxonomy" id="1077150"/>
    <lineage>
        <taxon>Eukaryota</taxon>
        <taxon>Rhodophyta</taxon>
        <taxon>Bangiophyceae</taxon>
        <taxon>Porphyridiales</taxon>
        <taxon>Porphyridiaceae</taxon>
        <taxon>Erythrolobus</taxon>
    </lineage>
</organism>
<evidence type="ECO:0000256" key="5">
    <source>
        <dbReference type="ARBA" id="ARBA00023242"/>
    </source>
</evidence>
<evidence type="ECO:0000259" key="7">
    <source>
        <dbReference type="PROSITE" id="PS50157"/>
    </source>
</evidence>
<evidence type="ECO:0000256" key="2">
    <source>
        <dbReference type="ARBA" id="ARBA00022737"/>
    </source>
</evidence>
<keyword evidence="2" id="KW-0677">Repeat</keyword>
<dbReference type="Gene3D" id="3.30.160.60">
    <property type="entry name" value="Classic Zinc Finger"/>
    <property type="match status" value="2"/>
</dbReference>
<dbReference type="SMART" id="SM00355">
    <property type="entry name" value="ZnF_C2H2"/>
    <property type="match status" value="3"/>
</dbReference>
<dbReference type="GO" id="GO:0008270">
    <property type="term" value="F:zinc ion binding"/>
    <property type="evidence" value="ECO:0007669"/>
    <property type="project" value="UniProtKB-KW"/>
</dbReference>
<dbReference type="InterPro" id="IPR050527">
    <property type="entry name" value="Snail/Krueppel_Znf"/>
</dbReference>
<keyword evidence="1" id="KW-0479">Metal-binding</keyword>
<dbReference type="PANTHER" id="PTHR24388">
    <property type="entry name" value="ZINC FINGER PROTEIN"/>
    <property type="match status" value="1"/>
</dbReference>
<feature type="domain" description="C2H2-type" evidence="7">
    <location>
        <begin position="361"/>
        <end position="389"/>
    </location>
</feature>
<dbReference type="InterPro" id="IPR013087">
    <property type="entry name" value="Znf_C2H2_type"/>
</dbReference>
<reference evidence="8" key="1">
    <citation type="submission" date="2021-01" db="EMBL/GenBank/DDBJ databases">
        <authorList>
            <person name="Corre E."/>
            <person name="Pelletier E."/>
            <person name="Niang G."/>
            <person name="Scheremetjew M."/>
            <person name="Finn R."/>
            <person name="Kale V."/>
            <person name="Holt S."/>
            <person name="Cochrane G."/>
            <person name="Meng A."/>
            <person name="Brown T."/>
            <person name="Cohen L."/>
        </authorList>
    </citation>
    <scope>NUCLEOTIDE SEQUENCE</scope>
    <source>
        <strain evidence="8">CCMP3124</strain>
    </source>
</reference>
<dbReference type="SUPFAM" id="SSF57667">
    <property type="entry name" value="beta-beta-alpha zinc fingers"/>
    <property type="match status" value="2"/>
</dbReference>
<dbReference type="GO" id="GO:0000981">
    <property type="term" value="F:DNA-binding transcription factor activity, RNA polymerase II-specific"/>
    <property type="evidence" value="ECO:0007669"/>
    <property type="project" value="TreeGrafter"/>
</dbReference>
<keyword evidence="5" id="KW-0539">Nucleus</keyword>
<gene>
    <name evidence="8" type="ORF">EAUS1353_LOCUS2281</name>
</gene>
<keyword evidence="4" id="KW-0862">Zinc</keyword>
<evidence type="ECO:0000256" key="6">
    <source>
        <dbReference type="PROSITE-ProRule" id="PRU00042"/>
    </source>
</evidence>
<keyword evidence="3 6" id="KW-0863">Zinc-finger</keyword>
<name>A0A7S1XIY5_9RHOD</name>
<dbReference type="Pfam" id="PF00096">
    <property type="entry name" value="zf-C2H2"/>
    <property type="match status" value="2"/>
</dbReference>
<protein>
    <recommendedName>
        <fullName evidence="7">C2H2-type domain-containing protein</fullName>
    </recommendedName>
</protein>
<evidence type="ECO:0000256" key="4">
    <source>
        <dbReference type="ARBA" id="ARBA00022833"/>
    </source>
</evidence>